<dbReference type="Pfam" id="PF22794">
    <property type="entry name" value="jr-ZPR1"/>
    <property type="match status" value="1"/>
</dbReference>
<feature type="compositionally biased region" description="Low complexity" evidence="1">
    <location>
        <begin position="238"/>
        <end position="262"/>
    </location>
</feature>
<feature type="compositionally biased region" description="Basic and acidic residues" evidence="1">
    <location>
        <begin position="288"/>
        <end position="298"/>
    </location>
</feature>
<name>A0A0D2MDI6_9CHLO</name>
<dbReference type="Gene3D" id="2.60.120.1040">
    <property type="entry name" value="ZPR1, A/B domain"/>
    <property type="match status" value="1"/>
</dbReference>
<keyword evidence="4" id="KW-1185">Reference proteome</keyword>
<proteinExistence type="predicted"/>
<dbReference type="GeneID" id="25739592"/>
<evidence type="ECO:0000313" key="3">
    <source>
        <dbReference type="EMBL" id="KIZ01245.1"/>
    </source>
</evidence>
<protein>
    <recommendedName>
        <fullName evidence="2">ZPR1 jelly-roll domain-containing protein</fullName>
    </recommendedName>
</protein>
<feature type="domain" description="ZPR1 jelly-roll" evidence="2">
    <location>
        <begin position="125"/>
        <end position="219"/>
    </location>
</feature>
<gene>
    <name evidence="3" type="ORF">MNEG_6716</name>
</gene>
<feature type="region of interest" description="Disordered" evidence="1">
    <location>
        <begin position="230"/>
        <end position="298"/>
    </location>
</feature>
<dbReference type="EMBL" id="KK101339">
    <property type="protein sequence ID" value="KIZ01245.1"/>
    <property type="molecule type" value="Genomic_DNA"/>
</dbReference>
<dbReference type="KEGG" id="mng:MNEG_6716"/>
<sequence length="298" mass="32129">MGIPVSNSGLLEASKIDLSHQEMDRLVSELEGIWGSFALDHNGEPTGVEWLPVDHVGQALCTDLGYEDMPEFEDALKGTFEAFLDNLPNVVKETRNGRAFFQIRPDPPQAAWRDTTMTVRINSTKDLWRVCLKSPNARIEIPELEFEISADGKRHIDSIYNHIAAAIFNLGNYVRQAGTSLTEDVKSKIMDTVIALNVFLDVPEPFTWILHDPSGVSEFKPMEDVEVARAPAPEPEPASDADAAAPAPAAAAAESAPQVAAAEGGGGAEERAAAEEGAAEGEAAVQQEAERLAATRLD</sequence>
<dbReference type="Proteomes" id="UP000054498">
    <property type="component" value="Unassembled WGS sequence"/>
</dbReference>
<dbReference type="RefSeq" id="XP_013900264.1">
    <property type="nucleotide sequence ID" value="XM_014044810.1"/>
</dbReference>
<dbReference type="STRING" id="145388.A0A0D2MDI6"/>
<dbReference type="InterPro" id="IPR056180">
    <property type="entry name" value="ZPR1_jr_dom"/>
</dbReference>
<accession>A0A0D2MDI6</accession>
<evidence type="ECO:0000256" key="1">
    <source>
        <dbReference type="SAM" id="MobiDB-lite"/>
    </source>
</evidence>
<dbReference type="AlphaFoldDB" id="A0A0D2MDI6"/>
<evidence type="ECO:0000313" key="4">
    <source>
        <dbReference type="Proteomes" id="UP000054498"/>
    </source>
</evidence>
<reference evidence="3 4" key="1">
    <citation type="journal article" date="2013" name="BMC Genomics">
        <title>Reconstruction of the lipid metabolism for the microalga Monoraphidium neglectum from its genome sequence reveals characteristics suitable for biofuel production.</title>
        <authorList>
            <person name="Bogen C."/>
            <person name="Al-Dilaimi A."/>
            <person name="Albersmeier A."/>
            <person name="Wichmann J."/>
            <person name="Grundmann M."/>
            <person name="Rupp O."/>
            <person name="Lauersen K.J."/>
            <person name="Blifernez-Klassen O."/>
            <person name="Kalinowski J."/>
            <person name="Goesmann A."/>
            <person name="Mussgnug J.H."/>
            <person name="Kruse O."/>
        </authorList>
    </citation>
    <scope>NUCLEOTIDE SEQUENCE [LARGE SCALE GENOMIC DNA]</scope>
    <source>
        <strain evidence="3 4">SAG 48.87</strain>
    </source>
</reference>
<evidence type="ECO:0000259" key="2">
    <source>
        <dbReference type="Pfam" id="PF22794"/>
    </source>
</evidence>
<dbReference type="OrthoDB" id="308464at2759"/>
<organism evidence="3 4">
    <name type="scientific">Monoraphidium neglectum</name>
    <dbReference type="NCBI Taxonomy" id="145388"/>
    <lineage>
        <taxon>Eukaryota</taxon>
        <taxon>Viridiplantae</taxon>
        <taxon>Chlorophyta</taxon>
        <taxon>core chlorophytes</taxon>
        <taxon>Chlorophyceae</taxon>
        <taxon>CS clade</taxon>
        <taxon>Sphaeropleales</taxon>
        <taxon>Selenastraceae</taxon>
        <taxon>Monoraphidium</taxon>
    </lineage>
</organism>
<dbReference type="InterPro" id="IPR042451">
    <property type="entry name" value="ZPR1_A/B_dom"/>
</dbReference>